<dbReference type="SUPFAM" id="SSF56349">
    <property type="entry name" value="DNA breaking-rejoining enzymes"/>
    <property type="match status" value="1"/>
</dbReference>
<dbReference type="PANTHER" id="PTHR30629:SF2">
    <property type="entry name" value="PROPHAGE INTEGRASE INTS-RELATED"/>
    <property type="match status" value="1"/>
</dbReference>
<feature type="domain" description="Tyr recombinase" evidence="4">
    <location>
        <begin position="42"/>
        <end position="154"/>
    </location>
</feature>
<comment type="similarity">
    <text evidence="1">Belongs to the 'phage' integrase family.</text>
</comment>
<dbReference type="EMBL" id="JABEQF010000002">
    <property type="protein sequence ID" value="MBB2188821.1"/>
    <property type="molecule type" value="Genomic_DNA"/>
</dbReference>
<evidence type="ECO:0000313" key="5">
    <source>
        <dbReference type="EMBL" id="MBB2188821.1"/>
    </source>
</evidence>
<accession>A0A7W4PFE9</accession>
<name>A0A7W4PFE9_9PROT</name>
<dbReference type="GO" id="GO:0015074">
    <property type="term" value="P:DNA integration"/>
    <property type="evidence" value="ECO:0007669"/>
    <property type="project" value="UniProtKB-KW"/>
</dbReference>
<dbReference type="PROSITE" id="PS51898">
    <property type="entry name" value="TYR_RECOMBINASE"/>
    <property type="match status" value="1"/>
</dbReference>
<dbReference type="InterPro" id="IPR050808">
    <property type="entry name" value="Phage_Integrase"/>
</dbReference>
<evidence type="ECO:0000256" key="1">
    <source>
        <dbReference type="ARBA" id="ARBA00008857"/>
    </source>
</evidence>
<keyword evidence="6" id="KW-1185">Reference proteome</keyword>
<sequence length="154" mass="16859">MTASVARKRLSAIFIHAIASGLATSDPAEVIKGALAPLQKGRRPAIIEIDALRDMLRAAEDIPSHPITALAMRFLALTAVRPGEVHGMSWHELDGAIWRIPKERVKMRKPHAVPLSWQAVEILEAVRVLTGRGPMVFPNARRAQPALQAFARKA</sequence>
<protein>
    <submittedName>
        <fullName evidence="5">Tyrosine-type recombinase/integrase</fullName>
    </submittedName>
</protein>
<evidence type="ECO:0000256" key="2">
    <source>
        <dbReference type="ARBA" id="ARBA00022908"/>
    </source>
</evidence>
<keyword evidence="3" id="KW-0233">DNA recombination</keyword>
<dbReference type="InterPro" id="IPR013762">
    <property type="entry name" value="Integrase-like_cat_sf"/>
</dbReference>
<reference evidence="5 6" key="1">
    <citation type="submission" date="2020-04" db="EMBL/GenBank/DDBJ databases">
        <title>Description of novel Gluconacetobacter.</title>
        <authorList>
            <person name="Sombolestani A."/>
        </authorList>
    </citation>
    <scope>NUCLEOTIDE SEQUENCE [LARGE SCALE GENOMIC DNA]</scope>
    <source>
        <strain evidence="5 6">LMG 21311</strain>
    </source>
</reference>
<organism evidence="5 6">
    <name type="scientific">Gluconacetobacter azotocaptans</name>
    <dbReference type="NCBI Taxonomy" id="142834"/>
    <lineage>
        <taxon>Bacteria</taxon>
        <taxon>Pseudomonadati</taxon>
        <taxon>Pseudomonadota</taxon>
        <taxon>Alphaproteobacteria</taxon>
        <taxon>Acetobacterales</taxon>
        <taxon>Acetobacteraceae</taxon>
        <taxon>Gluconacetobacter</taxon>
    </lineage>
</organism>
<gene>
    <name evidence="5" type="ORF">HLH34_02420</name>
</gene>
<proteinExistence type="inferred from homology"/>
<dbReference type="InterPro" id="IPR002104">
    <property type="entry name" value="Integrase_catalytic"/>
</dbReference>
<keyword evidence="2" id="KW-0229">DNA integration</keyword>
<evidence type="ECO:0000313" key="6">
    <source>
        <dbReference type="Proteomes" id="UP000555756"/>
    </source>
</evidence>
<evidence type="ECO:0000259" key="4">
    <source>
        <dbReference type="PROSITE" id="PS51898"/>
    </source>
</evidence>
<dbReference type="InterPro" id="IPR011010">
    <property type="entry name" value="DNA_brk_join_enz"/>
</dbReference>
<comment type="caution">
    <text evidence="5">The sequence shown here is derived from an EMBL/GenBank/DDBJ whole genome shotgun (WGS) entry which is preliminary data.</text>
</comment>
<dbReference type="AlphaFoldDB" id="A0A7W4PFE9"/>
<dbReference type="Pfam" id="PF00589">
    <property type="entry name" value="Phage_integrase"/>
    <property type="match status" value="1"/>
</dbReference>
<evidence type="ECO:0000256" key="3">
    <source>
        <dbReference type="ARBA" id="ARBA00023172"/>
    </source>
</evidence>
<dbReference type="PANTHER" id="PTHR30629">
    <property type="entry name" value="PROPHAGE INTEGRASE"/>
    <property type="match status" value="1"/>
</dbReference>
<dbReference type="GO" id="GO:0003677">
    <property type="term" value="F:DNA binding"/>
    <property type="evidence" value="ECO:0007669"/>
    <property type="project" value="InterPro"/>
</dbReference>
<dbReference type="Gene3D" id="1.10.443.10">
    <property type="entry name" value="Intergrase catalytic core"/>
    <property type="match status" value="1"/>
</dbReference>
<dbReference type="GO" id="GO:0006310">
    <property type="term" value="P:DNA recombination"/>
    <property type="evidence" value="ECO:0007669"/>
    <property type="project" value="UniProtKB-KW"/>
</dbReference>
<dbReference type="Proteomes" id="UP000555756">
    <property type="component" value="Unassembled WGS sequence"/>
</dbReference>